<keyword evidence="1" id="KW-1133">Transmembrane helix</keyword>
<keyword evidence="1" id="KW-0472">Membrane</keyword>
<dbReference type="Proteomes" id="UP000192761">
    <property type="component" value="Unassembled WGS sequence"/>
</dbReference>
<dbReference type="AlphaFoldDB" id="A0A1W1XFL6"/>
<protein>
    <submittedName>
        <fullName evidence="2">Uncharacterized protein</fullName>
    </submittedName>
</protein>
<organism evidence="2 3">
    <name type="scientific">Andreprevotia lacus DSM 23236</name>
    <dbReference type="NCBI Taxonomy" id="1121001"/>
    <lineage>
        <taxon>Bacteria</taxon>
        <taxon>Pseudomonadati</taxon>
        <taxon>Pseudomonadota</taxon>
        <taxon>Betaproteobacteria</taxon>
        <taxon>Neisseriales</taxon>
        <taxon>Chitinibacteraceae</taxon>
        <taxon>Andreprevotia</taxon>
    </lineage>
</organism>
<keyword evidence="1" id="KW-0812">Transmembrane</keyword>
<sequence length="70" mass="7797">MKTCLTLGLLGLLCGIALGLLQLWFALFAPAVFAKLIITLGVLSAVLLLVWYFVREHRQDQANRDGQRLN</sequence>
<evidence type="ECO:0000313" key="3">
    <source>
        <dbReference type="Proteomes" id="UP000192761"/>
    </source>
</evidence>
<keyword evidence="3" id="KW-1185">Reference proteome</keyword>
<reference evidence="2 3" key="1">
    <citation type="submission" date="2017-04" db="EMBL/GenBank/DDBJ databases">
        <authorList>
            <person name="Afonso C.L."/>
            <person name="Miller P.J."/>
            <person name="Scott M.A."/>
            <person name="Spackman E."/>
            <person name="Goraichik I."/>
            <person name="Dimitrov K.M."/>
            <person name="Suarez D.L."/>
            <person name="Swayne D.E."/>
        </authorList>
    </citation>
    <scope>NUCLEOTIDE SEQUENCE [LARGE SCALE GENOMIC DNA]</scope>
    <source>
        <strain evidence="2 3">DSM 23236</strain>
    </source>
</reference>
<feature type="transmembrane region" description="Helical" evidence="1">
    <location>
        <begin position="29"/>
        <end position="54"/>
    </location>
</feature>
<accession>A0A1W1XFL6</accession>
<name>A0A1W1XFL6_9NEIS</name>
<evidence type="ECO:0000313" key="2">
    <source>
        <dbReference type="EMBL" id="SMC22756.1"/>
    </source>
</evidence>
<dbReference type="RefSeq" id="WP_084090125.1">
    <property type="nucleotide sequence ID" value="NZ_FWXD01000007.1"/>
</dbReference>
<evidence type="ECO:0000256" key="1">
    <source>
        <dbReference type="SAM" id="Phobius"/>
    </source>
</evidence>
<dbReference type="STRING" id="1121001.SAMN02745857_01458"/>
<dbReference type="EMBL" id="FWXD01000007">
    <property type="protein sequence ID" value="SMC22756.1"/>
    <property type="molecule type" value="Genomic_DNA"/>
</dbReference>
<proteinExistence type="predicted"/>
<gene>
    <name evidence="2" type="ORF">SAMN02745857_01458</name>
</gene>